<evidence type="ECO:0000256" key="1">
    <source>
        <dbReference type="ARBA" id="ARBA00009981"/>
    </source>
</evidence>
<dbReference type="InterPro" id="IPR036165">
    <property type="entry name" value="YefM-like_sf"/>
</dbReference>
<comment type="similarity">
    <text evidence="1">Belongs to the phD/YefM antitoxin family.</text>
</comment>
<name>A0ABY4UZF8_STRFL</name>
<dbReference type="RefSeq" id="WP_006124548.1">
    <property type="nucleotide sequence ID" value="NZ_CP098609.1"/>
</dbReference>
<evidence type="ECO:0000313" key="2">
    <source>
        <dbReference type="EMBL" id="USC49717.1"/>
    </source>
</evidence>
<dbReference type="Proteomes" id="UP001056079">
    <property type="component" value="Chromosome"/>
</dbReference>
<dbReference type="NCBIfam" id="TIGR01552">
    <property type="entry name" value="phd_fam"/>
    <property type="match status" value="1"/>
</dbReference>
<dbReference type="SUPFAM" id="SSF143120">
    <property type="entry name" value="YefM-like"/>
    <property type="match status" value="1"/>
</dbReference>
<dbReference type="EMBL" id="CP098609">
    <property type="protein sequence ID" value="USC49717.1"/>
    <property type="molecule type" value="Genomic_DNA"/>
</dbReference>
<gene>
    <name evidence="2" type="ORF">K7395_24840</name>
</gene>
<protein>
    <submittedName>
        <fullName evidence="2">Type II toxin-antitoxin system Phd/YefM family antitoxin</fullName>
    </submittedName>
</protein>
<keyword evidence="3" id="KW-1185">Reference proteome</keyword>
<organism evidence="2 3">
    <name type="scientific">Streptomyces filamentosus</name>
    <name type="common">Streptomyces roseosporus</name>
    <dbReference type="NCBI Taxonomy" id="67294"/>
    <lineage>
        <taxon>Bacteria</taxon>
        <taxon>Bacillati</taxon>
        <taxon>Actinomycetota</taxon>
        <taxon>Actinomycetes</taxon>
        <taxon>Kitasatosporales</taxon>
        <taxon>Streptomycetaceae</taxon>
        <taxon>Streptomyces</taxon>
    </lineage>
</organism>
<evidence type="ECO:0000313" key="3">
    <source>
        <dbReference type="Proteomes" id="UP001056079"/>
    </source>
</evidence>
<accession>A0ABY4UZF8</accession>
<proteinExistence type="inferred from homology"/>
<reference evidence="2" key="1">
    <citation type="submission" date="2021-08" db="EMBL/GenBank/DDBJ databases">
        <title>DNA methylation of m4C regulates biosynthesis of daptomycin in Streptomyces roseosporus L30.</title>
        <authorList>
            <person name="Fang J.-L."/>
        </authorList>
    </citation>
    <scope>NUCLEOTIDE SEQUENCE</scope>
    <source>
        <strain evidence="2">L30</strain>
    </source>
</reference>
<sequence length="71" mass="7552">MDTNAPDHPIAEARANLSELLASVRLLRRVYFLTSRGQRRAAVVPAELGELIERAGGADAAAAILSAQLPE</sequence>